<sequence>MKKSLHANRIRWLSTVSETSRKRRNMGVWVVFTTKEHPTRTNPLCVLGSSGSWAADMERGGVADNLDGAEAPRDPGALTTHPSYTDKDFEGHRAHTVYVGLHVPGYRRRASASGPSGHHRRHRHHGKKGSPGGQTGTGPQPEDKVQAPAERIHFLLGEEDEGHEVHPLFSEMEVLTQSMDSGDYEWREAARWIKYEEDVEEGGDRWSKPHVSTISLHSLMDLRSFLLNGTVLLDMEATSLENIAELILENMVNSKQLPMSALDCRDRIKEILLKRHRHQHEKRQTDAKRLPLIRSLADIGRNSSKSMFGSTNNSDIEAGATPAPAVQTHAGPLLSVPGASVPACADQLQLHGSPSSNSLHAGPPAGNNENSSPDLHHRLNQAFMRKVPPGSQAVNILVGEVDFLERPIMAFVRLNQAMSLGDLTEVPVPTRFFFLLLGPTGNMVRYHEVGRAIGILMTDEVFHDVAFKAKNRDHLLAGVDEFLDAATVLPPGAWDPATRIEPPQHAPSQEARKKQESELTPKLDPEEEEEREREESGLKRTGVLWGGLKNDIMRKMPWYISDFKDACSLQSVASIFFLYFACLTPIITFGGLLGSATENRIAAMESLMSGAVCGVLYGLFSGQPLTILGSTGPVLVFETIMYDFCKEHGLDYLSLRFWVGLWTMVILIYLVALDASALVCYITRFTEENFATLISLIFIIEAFKNVGKIGHKMPLNTDLKLRIDCECLPPANSSNREAFQNLSRYGCYAAGGEWEGTGCQYVPDVFLLSVVLFAATFILATSLKSFKFTSYFPTWVRAIVSDFAVVIAISAVSLADLAIGLETPKLNVPEKFEPTWSGRGWLIPPFNHNPWWTVLLAIPPAMLATILIFMDQQITAVIINRKENKLKKGCGYHLDLLVLAVLIGICSVFGLPWFVAATVLAMTHVNSLKMESETSAPGEKPQFLGVREQRITQVAIFALVGMSVFFTAVLKHIPMPVLYGVFLYMGVSSLQGSQLFARILIIFMPQKYQPDYMFLRSVPTLRVHLFTFIQVLCLASLWLIKSYKQTSISFPLMLVVMIGVRKCLDFIFTRKELKVLDDIMPEHKRQEEAEKNRDSDSGNVGSSGGDNCALEMKTTGGELGGVSIQLVNGDIMECKEPVPGINISEQLQKTTLWKAIDQQNVPEKEKPPVPTIVTESTGGKKKKRGSKKDAVSEEERRRLSTMTEENNDEDDDCGITIKIQSATPVPQSSPQEAKKSFLGQQQDPVQQPGKGSETTRRQQDPSTP</sequence>
<reference evidence="13" key="1">
    <citation type="submission" date="2021-01" db="UniProtKB">
        <authorList>
            <consortium name="EnsemblMetazoa"/>
        </authorList>
    </citation>
    <scope>IDENTIFICATION</scope>
</reference>
<organism evidence="13 14">
    <name type="scientific">Varroa destructor</name>
    <name type="common">Honeybee mite</name>
    <dbReference type="NCBI Taxonomy" id="109461"/>
    <lineage>
        <taxon>Eukaryota</taxon>
        <taxon>Metazoa</taxon>
        <taxon>Ecdysozoa</taxon>
        <taxon>Arthropoda</taxon>
        <taxon>Chelicerata</taxon>
        <taxon>Arachnida</taxon>
        <taxon>Acari</taxon>
        <taxon>Parasitiformes</taxon>
        <taxon>Mesostigmata</taxon>
        <taxon>Gamasina</taxon>
        <taxon>Dermanyssoidea</taxon>
        <taxon>Varroidae</taxon>
        <taxon>Varroa</taxon>
    </lineage>
</organism>
<evidence type="ECO:0000256" key="9">
    <source>
        <dbReference type="RuleBase" id="RU362035"/>
    </source>
</evidence>
<keyword evidence="8 9" id="KW-0472">Membrane</keyword>
<dbReference type="PANTHER" id="PTHR11453">
    <property type="entry name" value="ANION EXCHANGE PROTEIN"/>
    <property type="match status" value="1"/>
</dbReference>
<evidence type="ECO:0000313" key="14">
    <source>
        <dbReference type="Proteomes" id="UP000594260"/>
    </source>
</evidence>
<dbReference type="GO" id="GO:0051453">
    <property type="term" value="P:regulation of intracellular pH"/>
    <property type="evidence" value="ECO:0007669"/>
    <property type="project" value="TreeGrafter"/>
</dbReference>
<feature type="transmembrane region" description="Helical" evidence="9">
    <location>
        <begin position="951"/>
        <end position="970"/>
    </location>
</feature>
<dbReference type="PRINTS" id="PR01231">
    <property type="entry name" value="HCO3TRNSPORT"/>
</dbReference>
<dbReference type="SUPFAM" id="SSF55804">
    <property type="entry name" value="Phoshotransferase/anion transport protein"/>
    <property type="match status" value="1"/>
</dbReference>
<dbReference type="GO" id="GO:0008509">
    <property type="term" value="F:monoatomic anion transmembrane transporter activity"/>
    <property type="evidence" value="ECO:0007669"/>
    <property type="project" value="InterPro"/>
</dbReference>
<feature type="region of interest" description="Disordered" evidence="10">
    <location>
        <begin position="1158"/>
        <end position="1264"/>
    </location>
</feature>
<dbReference type="PRINTS" id="PR01232">
    <property type="entry name" value="NAHCO3TRSPRT"/>
</dbReference>
<feature type="transmembrane region" description="Helical" evidence="9">
    <location>
        <begin position="1023"/>
        <end position="1040"/>
    </location>
</feature>
<dbReference type="InterPro" id="IPR013769">
    <property type="entry name" value="Band3_cytoplasmic_dom"/>
</dbReference>
<feature type="transmembrane region" description="Helical" evidence="9">
    <location>
        <begin position="657"/>
        <end position="682"/>
    </location>
</feature>
<dbReference type="Proteomes" id="UP000594260">
    <property type="component" value="Unplaced"/>
</dbReference>
<evidence type="ECO:0000256" key="5">
    <source>
        <dbReference type="ARBA" id="ARBA00022692"/>
    </source>
</evidence>
<feature type="transmembrane region" description="Helical" evidence="9">
    <location>
        <begin position="572"/>
        <end position="594"/>
    </location>
</feature>
<dbReference type="AlphaFoldDB" id="A0A7M7KT80"/>
<dbReference type="PANTHER" id="PTHR11453:SF36">
    <property type="entry name" value="ANION EXCHANGE PROTEIN"/>
    <property type="match status" value="1"/>
</dbReference>
<feature type="domain" description="Band 3 cytoplasmic" evidence="12">
    <location>
        <begin position="166"/>
        <end position="496"/>
    </location>
</feature>
<dbReference type="Gene3D" id="3.40.930.10">
    <property type="entry name" value="Mannitol-specific EII, Chain A"/>
    <property type="match status" value="1"/>
</dbReference>
<dbReference type="FunCoup" id="A0A7M7KT80">
    <property type="interactions" value="419"/>
</dbReference>
<evidence type="ECO:0000256" key="7">
    <source>
        <dbReference type="ARBA" id="ARBA00023065"/>
    </source>
</evidence>
<dbReference type="InterPro" id="IPR003020">
    <property type="entry name" value="HCO3_transpt_euk"/>
</dbReference>
<evidence type="ECO:0000313" key="13">
    <source>
        <dbReference type="EnsemblMetazoa" id="XP_022670356"/>
    </source>
</evidence>
<feature type="transmembrane region" description="Helical" evidence="9">
    <location>
        <begin position="891"/>
        <end position="915"/>
    </location>
</feature>
<dbReference type="EnsemblMetazoa" id="XM_022814621">
    <property type="protein sequence ID" value="XP_022670356"/>
    <property type="gene ID" value="LOC111254109"/>
</dbReference>
<keyword evidence="5 9" id="KW-0812">Transmembrane</keyword>
<feature type="compositionally biased region" description="Basic and acidic residues" evidence="10">
    <location>
        <begin position="1084"/>
        <end position="1096"/>
    </location>
</feature>
<dbReference type="KEGG" id="vde:111254109"/>
<keyword evidence="4" id="KW-1003">Cell membrane</keyword>
<dbReference type="GO" id="GO:0005452">
    <property type="term" value="F:solute:inorganic anion antiporter activity"/>
    <property type="evidence" value="ECO:0007669"/>
    <property type="project" value="InterPro"/>
</dbReference>
<keyword evidence="14" id="KW-1185">Reference proteome</keyword>
<feature type="domain" description="Bicarbonate transporter-like transmembrane" evidence="11">
    <location>
        <begin position="544"/>
        <end position="1081"/>
    </location>
</feature>
<evidence type="ECO:0000256" key="10">
    <source>
        <dbReference type="SAM" id="MobiDB-lite"/>
    </source>
</evidence>
<dbReference type="OrthoDB" id="1735926at2759"/>
<feature type="compositionally biased region" description="Basic residues" evidence="10">
    <location>
        <begin position="117"/>
        <end position="128"/>
    </location>
</feature>
<proteinExistence type="inferred from homology"/>
<dbReference type="OMA" id="FCVAVRY"/>
<feature type="transmembrane region" description="Helical" evidence="9">
    <location>
        <begin position="977"/>
        <end position="1003"/>
    </location>
</feature>
<feature type="compositionally biased region" description="Basic and acidic residues" evidence="10">
    <location>
        <begin position="510"/>
        <end position="524"/>
    </location>
</feature>
<dbReference type="GO" id="GO:0008510">
    <property type="term" value="F:sodium:bicarbonate symporter activity"/>
    <property type="evidence" value="ECO:0007669"/>
    <property type="project" value="TreeGrafter"/>
</dbReference>
<evidence type="ECO:0000259" key="11">
    <source>
        <dbReference type="Pfam" id="PF00955"/>
    </source>
</evidence>
<dbReference type="RefSeq" id="XP_022670356.1">
    <property type="nucleotide sequence ID" value="XM_022814621.1"/>
</dbReference>
<feature type="compositionally biased region" description="Polar residues" evidence="10">
    <location>
        <begin position="350"/>
        <end position="359"/>
    </location>
</feature>
<feature type="region of interest" description="Disordered" evidence="10">
    <location>
        <begin position="348"/>
        <end position="375"/>
    </location>
</feature>
<feature type="region of interest" description="Disordered" evidence="10">
    <location>
        <begin position="106"/>
        <end position="144"/>
    </location>
</feature>
<dbReference type="Pfam" id="PF00955">
    <property type="entry name" value="HCO3_cotransp"/>
    <property type="match status" value="1"/>
</dbReference>
<evidence type="ECO:0000259" key="12">
    <source>
        <dbReference type="Pfam" id="PF07565"/>
    </source>
</evidence>
<evidence type="ECO:0000256" key="2">
    <source>
        <dbReference type="ARBA" id="ARBA00010993"/>
    </source>
</evidence>
<evidence type="ECO:0000256" key="6">
    <source>
        <dbReference type="ARBA" id="ARBA00022989"/>
    </source>
</evidence>
<protein>
    <recommendedName>
        <fullName evidence="9">Anion exchange protein</fullName>
    </recommendedName>
</protein>
<evidence type="ECO:0000256" key="8">
    <source>
        <dbReference type="ARBA" id="ARBA00023136"/>
    </source>
</evidence>
<feature type="region of interest" description="Disordered" evidence="10">
    <location>
        <begin position="494"/>
        <end position="536"/>
    </location>
</feature>
<dbReference type="Pfam" id="PF07565">
    <property type="entry name" value="Band_3_cyto"/>
    <property type="match status" value="1"/>
</dbReference>
<dbReference type="NCBIfam" id="TIGR00834">
    <property type="entry name" value="ae"/>
    <property type="match status" value="1"/>
</dbReference>
<feature type="compositionally biased region" description="Basic and acidic residues" evidence="10">
    <location>
        <begin position="1253"/>
        <end position="1264"/>
    </location>
</feature>
<feature type="region of interest" description="Disordered" evidence="10">
    <location>
        <begin position="1084"/>
        <end position="1112"/>
    </location>
</feature>
<dbReference type="Gene3D" id="1.10.287.570">
    <property type="entry name" value="Helical hairpin bin"/>
    <property type="match status" value="1"/>
</dbReference>
<dbReference type="InterPro" id="IPR003024">
    <property type="entry name" value="Na/HCO3_transpt"/>
</dbReference>
<comment type="similarity">
    <text evidence="2 9">Belongs to the anion exchanger (TC 2.A.31) family.</text>
</comment>
<evidence type="ECO:0000256" key="3">
    <source>
        <dbReference type="ARBA" id="ARBA00022448"/>
    </source>
</evidence>
<evidence type="ECO:0000256" key="1">
    <source>
        <dbReference type="ARBA" id="ARBA00004554"/>
    </source>
</evidence>
<dbReference type="FunFam" id="1.10.287.570:FF:000001">
    <property type="entry name" value="Anion exchange protein"/>
    <property type="match status" value="1"/>
</dbReference>
<keyword evidence="7 9" id="KW-0406">Ion transport</keyword>
<feature type="transmembrane region" description="Helical" evidence="9">
    <location>
        <begin position="765"/>
        <end position="783"/>
    </location>
</feature>
<keyword evidence="6 9" id="KW-1133">Transmembrane helix</keyword>
<dbReference type="InParanoid" id="A0A7M7KT80"/>
<comment type="subcellular location">
    <subcellularLocation>
        <location evidence="1">Basolateral cell membrane</location>
        <topology evidence="1">Multi-pass membrane protein</topology>
    </subcellularLocation>
    <subcellularLocation>
        <location evidence="9">Membrane</location>
        <topology evidence="9">Multi-pass membrane protein</topology>
    </subcellularLocation>
</comment>
<comment type="caution">
    <text evidence="9">Lacks conserved residue(s) required for the propagation of feature annotation.</text>
</comment>
<feature type="transmembrane region" description="Helical" evidence="9">
    <location>
        <begin position="851"/>
        <end position="870"/>
    </location>
</feature>
<dbReference type="GO" id="GO:0016323">
    <property type="term" value="C:basolateral plasma membrane"/>
    <property type="evidence" value="ECO:0007669"/>
    <property type="project" value="UniProtKB-SubCell"/>
</dbReference>
<evidence type="ECO:0000256" key="4">
    <source>
        <dbReference type="ARBA" id="ARBA00022475"/>
    </source>
</evidence>
<feature type="compositionally biased region" description="Basic and acidic residues" evidence="10">
    <location>
        <begin position="1187"/>
        <end position="1198"/>
    </location>
</feature>
<dbReference type="InterPro" id="IPR011531">
    <property type="entry name" value="HCO3_transpt-like_TM_dom"/>
</dbReference>
<feature type="compositionally biased region" description="Polar residues" evidence="10">
    <location>
        <begin position="1218"/>
        <end position="1231"/>
    </location>
</feature>
<keyword evidence="3 9" id="KW-0813">Transport</keyword>
<dbReference type="GeneID" id="111254109"/>
<accession>A0A7M7KT80</accession>
<dbReference type="InterPro" id="IPR016152">
    <property type="entry name" value="PTrfase/Anion_transptr"/>
</dbReference>
<name>A0A7M7KT80_VARDE</name>